<dbReference type="SMART" id="SM00530">
    <property type="entry name" value="HTH_XRE"/>
    <property type="match status" value="1"/>
</dbReference>
<dbReference type="Gene3D" id="1.10.260.40">
    <property type="entry name" value="lambda repressor-like DNA-binding domains"/>
    <property type="match status" value="1"/>
</dbReference>
<dbReference type="Proteomes" id="UP000664382">
    <property type="component" value="Unassembled WGS sequence"/>
</dbReference>
<dbReference type="PROSITE" id="PS50943">
    <property type="entry name" value="HTH_CROC1"/>
    <property type="match status" value="1"/>
</dbReference>
<evidence type="ECO:0000313" key="2">
    <source>
        <dbReference type="EMBL" id="MBO1902521.1"/>
    </source>
</evidence>
<dbReference type="EMBL" id="JAGDYM010000013">
    <property type="protein sequence ID" value="MBO1902521.1"/>
    <property type="molecule type" value="Genomic_DNA"/>
</dbReference>
<accession>A0A939ML04</accession>
<gene>
    <name evidence="2" type="ORF">J4H92_11245</name>
</gene>
<sequence length="200" mass="22325">MELDESRVGIYVPSMETERVRGNPAGITHEHVAQNIRTARQAIGMDVRTAARLMTEAGRKLAPSGISKIENGDRRVDVDDLTALAYIFRTTPAALLTPPAEAVTLTGVPELFIPEEIQAWVAGSVKLTTDDLVRYWKEQRFLAISSGHWAEEMLAKYDRGQVGVTPREVYQQRYDRQTAREAEATGRLLQIDPNASLTFE</sequence>
<dbReference type="InterPro" id="IPR010982">
    <property type="entry name" value="Lambda_DNA-bd_dom_sf"/>
</dbReference>
<protein>
    <submittedName>
        <fullName evidence="2">Helix-turn-helix transcriptional regulator</fullName>
    </submittedName>
</protein>
<dbReference type="CDD" id="cd00093">
    <property type="entry name" value="HTH_XRE"/>
    <property type="match status" value="1"/>
</dbReference>
<evidence type="ECO:0000313" key="3">
    <source>
        <dbReference type="Proteomes" id="UP000664382"/>
    </source>
</evidence>
<dbReference type="GO" id="GO:0003677">
    <property type="term" value="F:DNA binding"/>
    <property type="evidence" value="ECO:0007669"/>
    <property type="project" value="InterPro"/>
</dbReference>
<reference evidence="2" key="1">
    <citation type="submission" date="2021-03" db="EMBL/GenBank/DDBJ databases">
        <title>Leucobacter chromiisoli sp. nov., isolated from chromium-containing soil of chemical plant.</title>
        <authorList>
            <person name="Xu Z."/>
        </authorList>
    </citation>
    <scope>NUCLEOTIDE SEQUENCE</scope>
    <source>
        <strain evidence="2">S27</strain>
    </source>
</reference>
<organism evidence="2 3">
    <name type="scientific">Leucobacter weissii</name>
    <dbReference type="NCBI Taxonomy" id="1983706"/>
    <lineage>
        <taxon>Bacteria</taxon>
        <taxon>Bacillati</taxon>
        <taxon>Actinomycetota</taxon>
        <taxon>Actinomycetes</taxon>
        <taxon>Micrococcales</taxon>
        <taxon>Microbacteriaceae</taxon>
        <taxon>Leucobacter</taxon>
    </lineage>
</organism>
<comment type="caution">
    <text evidence="2">The sequence shown here is derived from an EMBL/GenBank/DDBJ whole genome shotgun (WGS) entry which is preliminary data.</text>
</comment>
<proteinExistence type="predicted"/>
<evidence type="ECO:0000259" key="1">
    <source>
        <dbReference type="PROSITE" id="PS50943"/>
    </source>
</evidence>
<feature type="domain" description="HTH cro/C1-type" evidence="1">
    <location>
        <begin position="61"/>
        <end position="95"/>
    </location>
</feature>
<dbReference type="RefSeq" id="WP_208098288.1">
    <property type="nucleotide sequence ID" value="NZ_JAGDYM010000013.1"/>
</dbReference>
<keyword evidence="3" id="KW-1185">Reference proteome</keyword>
<name>A0A939ML04_9MICO</name>
<dbReference type="AlphaFoldDB" id="A0A939ML04"/>
<dbReference type="SUPFAM" id="SSF47413">
    <property type="entry name" value="lambda repressor-like DNA-binding domains"/>
    <property type="match status" value="1"/>
</dbReference>
<dbReference type="InterPro" id="IPR001387">
    <property type="entry name" value="Cro/C1-type_HTH"/>
</dbReference>